<accession>K0TAV2</accession>
<evidence type="ECO:0000313" key="1">
    <source>
        <dbReference type="EMBL" id="EJK67612.1"/>
    </source>
</evidence>
<comment type="caution">
    <text evidence="1">The sequence shown here is derived from an EMBL/GenBank/DDBJ whole genome shotgun (WGS) entry which is preliminary data.</text>
</comment>
<protein>
    <submittedName>
        <fullName evidence="1">Uncharacterized protein</fullName>
    </submittedName>
</protein>
<gene>
    <name evidence="1" type="ORF">THAOC_11334</name>
</gene>
<dbReference type="eggNOG" id="ENOG502RDF7">
    <property type="taxonomic scope" value="Eukaryota"/>
</dbReference>
<sequence length="195" mass="21354">MSAKLHALFPSNKTNRSGGVAMITGAIAKVPSVGISGKLYLVPTRELSTDFDKSLQGPNSMLSRDSFSEPVSVYDLNTLTFNVVPKHDIIPMVDDKARLYQNINCTAAANDFAGCHDIQRTICEIQTTCGSDTRAVLCECYFDYDYAAPLPKLEDGEAGEQDEALFTDTCLTLCDEQAGENSEKCSEWRDKLSSM</sequence>
<dbReference type="OrthoDB" id="48111at2759"/>
<proteinExistence type="predicted"/>
<evidence type="ECO:0000313" key="2">
    <source>
        <dbReference type="Proteomes" id="UP000266841"/>
    </source>
</evidence>
<dbReference type="AlphaFoldDB" id="K0TAV2"/>
<keyword evidence="2" id="KW-1185">Reference proteome</keyword>
<name>K0TAV2_THAOC</name>
<dbReference type="EMBL" id="AGNL01012891">
    <property type="protein sequence ID" value="EJK67612.1"/>
    <property type="molecule type" value="Genomic_DNA"/>
</dbReference>
<organism evidence="1 2">
    <name type="scientific">Thalassiosira oceanica</name>
    <name type="common">Marine diatom</name>
    <dbReference type="NCBI Taxonomy" id="159749"/>
    <lineage>
        <taxon>Eukaryota</taxon>
        <taxon>Sar</taxon>
        <taxon>Stramenopiles</taxon>
        <taxon>Ochrophyta</taxon>
        <taxon>Bacillariophyta</taxon>
        <taxon>Coscinodiscophyceae</taxon>
        <taxon>Thalassiosirophycidae</taxon>
        <taxon>Thalassiosirales</taxon>
        <taxon>Thalassiosiraceae</taxon>
        <taxon>Thalassiosira</taxon>
    </lineage>
</organism>
<dbReference type="Proteomes" id="UP000266841">
    <property type="component" value="Unassembled WGS sequence"/>
</dbReference>
<reference evidence="1 2" key="1">
    <citation type="journal article" date="2012" name="Genome Biol.">
        <title>Genome and low-iron response of an oceanic diatom adapted to chronic iron limitation.</title>
        <authorList>
            <person name="Lommer M."/>
            <person name="Specht M."/>
            <person name="Roy A.S."/>
            <person name="Kraemer L."/>
            <person name="Andreson R."/>
            <person name="Gutowska M.A."/>
            <person name="Wolf J."/>
            <person name="Bergner S.V."/>
            <person name="Schilhabel M.B."/>
            <person name="Klostermeier U.C."/>
            <person name="Beiko R.G."/>
            <person name="Rosenstiel P."/>
            <person name="Hippler M."/>
            <person name="Laroche J."/>
        </authorList>
    </citation>
    <scope>NUCLEOTIDE SEQUENCE [LARGE SCALE GENOMIC DNA]</scope>
    <source>
        <strain evidence="1 2">CCMP1005</strain>
    </source>
</reference>